<dbReference type="InterPro" id="IPR027795">
    <property type="entry name" value="CASTOR_ACT_dom"/>
</dbReference>
<evidence type="ECO:0000259" key="1">
    <source>
        <dbReference type="Pfam" id="PF10000"/>
    </source>
</evidence>
<sequence length="138" mass="14729">MAGETDLQALLGGMKPELHVGDYVYCVVHDPSSVELTDALCFFREAEGVTLILEKSVADRLNLPNPSREVMAWISLTVHSSLAAVGLTAAFSAALGDAGISCNVVAAFYHDHIFVPKIQAARAMAVLKDLSQSNLTKN</sequence>
<keyword evidence="4" id="KW-1185">Reference proteome</keyword>
<dbReference type="PANTHER" id="PTHR39199:SF1">
    <property type="entry name" value="BLR5128 PROTEIN"/>
    <property type="match status" value="1"/>
</dbReference>
<accession>A0A9X6NAJ1</accession>
<feature type="domain" description="DUF2241" evidence="1">
    <location>
        <begin position="2"/>
        <end position="64"/>
    </location>
</feature>
<dbReference type="Gene3D" id="3.30.2130.10">
    <property type="entry name" value="VC0802-like"/>
    <property type="match status" value="1"/>
</dbReference>
<dbReference type="Proteomes" id="UP000192578">
    <property type="component" value="Unassembled WGS sequence"/>
</dbReference>
<dbReference type="PANTHER" id="PTHR39199">
    <property type="entry name" value="BLR5128 PROTEIN"/>
    <property type="match status" value="1"/>
</dbReference>
<reference evidence="4" key="1">
    <citation type="submission" date="2017-01" db="EMBL/GenBank/DDBJ databases">
        <title>Comparative genomics of anhydrobiosis in the tardigrade Hypsibius dujardini.</title>
        <authorList>
            <person name="Yoshida Y."/>
            <person name="Koutsovoulos G."/>
            <person name="Laetsch D."/>
            <person name="Stevens L."/>
            <person name="Kumar S."/>
            <person name="Horikawa D."/>
            <person name="Ishino K."/>
            <person name="Komine S."/>
            <person name="Tomita M."/>
            <person name="Blaxter M."/>
            <person name="Arakawa K."/>
        </authorList>
    </citation>
    <scope>NUCLEOTIDE SEQUENCE [LARGE SCALE GENOMIC DNA]</scope>
    <source>
        <strain evidence="4">Z151</strain>
    </source>
</reference>
<name>A0A9X6NAJ1_HYPEX</name>
<evidence type="ECO:0000259" key="2">
    <source>
        <dbReference type="Pfam" id="PF13840"/>
    </source>
</evidence>
<protein>
    <submittedName>
        <fullName evidence="3">Uncharacterized protein</fullName>
    </submittedName>
</protein>
<dbReference type="OrthoDB" id="10064407at2759"/>
<dbReference type="AlphaFoldDB" id="A0A9X6NAJ1"/>
<evidence type="ECO:0000313" key="3">
    <source>
        <dbReference type="EMBL" id="OWA50682.1"/>
    </source>
</evidence>
<dbReference type="Pfam" id="PF10000">
    <property type="entry name" value="ACT_3"/>
    <property type="match status" value="1"/>
</dbReference>
<dbReference type="InterPro" id="IPR045865">
    <property type="entry name" value="ACT-like_dom_sf"/>
</dbReference>
<comment type="caution">
    <text evidence="3">The sequence shown here is derived from an EMBL/GenBank/DDBJ whole genome shotgun (WGS) entry which is preliminary data.</text>
</comment>
<dbReference type="SUPFAM" id="SSF55021">
    <property type="entry name" value="ACT-like"/>
    <property type="match status" value="2"/>
</dbReference>
<dbReference type="InterPro" id="IPR018717">
    <property type="entry name" value="DUF2241"/>
</dbReference>
<feature type="domain" description="CASTOR ACT" evidence="2">
    <location>
        <begin position="73"/>
        <end position="129"/>
    </location>
</feature>
<proteinExistence type="predicted"/>
<evidence type="ECO:0000313" key="4">
    <source>
        <dbReference type="Proteomes" id="UP000192578"/>
    </source>
</evidence>
<dbReference type="Pfam" id="PF13840">
    <property type="entry name" value="ACT_7"/>
    <property type="match status" value="1"/>
</dbReference>
<organism evidence="3 4">
    <name type="scientific">Hypsibius exemplaris</name>
    <name type="common">Freshwater tardigrade</name>
    <dbReference type="NCBI Taxonomy" id="2072580"/>
    <lineage>
        <taxon>Eukaryota</taxon>
        <taxon>Metazoa</taxon>
        <taxon>Ecdysozoa</taxon>
        <taxon>Tardigrada</taxon>
        <taxon>Eutardigrada</taxon>
        <taxon>Parachela</taxon>
        <taxon>Hypsibioidea</taxon>
        <taxon>Hypsibiidae</taxon>
        <taxon>Hypsibius</taxon>
    </lineage>
</organism>
<gene>
    <name evidence="3" type="ORF">BV898_15192</name>
</gene>
<dbReference type="EMBL" id="MTYJ01000199">
    <property type="protein sequence ID" value="OWA50682.1"/>
    <property type="molecule type" value="Genomic_DNA"/>
</dbReference>